<proteinExistence type="inferred from homology"/>
<evidence type="ECO:0000256" key="10">
    <source>
        <dbReference type="ARBA" id="ARBA00023077"/>
    </source>
</evidence>
<dbReference type="InterPro" id="IPR036942">
    <property type="entry name" value="Beta-barrel_TonB_sf"/>
</dbReference>
<dbReference type="GO" id="GO:0015891">
    <property type="term" value="P:siderophore transport"/>
    <property type="evidence" value="ECO:0007669"/>
    <property type="project" value="InterPro"/>
</dbReference>
<dbReference type="OrthoDB" id="127311at2"/>
<evidence type="ECO:0000256" key="16">
    <source>
        <dbReference type="SAM" id="MobiDB-lite"/>
    </source>
</evidence>
<evidence type="ECO:0000256" key="9">
    <source>
        <dbReference type="ARBA" id="ARBA00023065"/>
    </source>
</evidence>
<evidence type="ECO:0000313" key="21">
    <source>
        <dbReference type="Proteomes" id="UP000295509"/>
    </source>
</evidence>
<dbReference type="InterPro" id="IPR010105">
    <property type="entry name" value="TonB_sidphr_rcpt"/>
</dbReference>
<comment type="similarity">
    <text evidence="2 14 15">Belongs to the TonB-dependent receptor family.</text>
</comment>
<feature type="domain" description="TonB-dependent receptor-like beta-barrel" evidence="18">
    <location>
        <begin position="336"/>
        <end position="734"/>
    </location>
</feature>
<evidence type="ECO:0000256" key="6">
    <source>
        <dbReference type="ARBA" id="ARBA00022692"/>
    </source>
</evidence>
<evidence type="ECO:0000256" key="1">
    <source>
        <dbReference type="ARBA" id="ARBA00004571"/>
    </source>
</evidence>
<keyword evidence="12 20" id="KW-0675">Receptor</keyword>
<dbReference type="SUPFAM" id="SSF56935">
    <property type="entry name" value="Porins"/>
    <property type="match status" value="1"/>
</dbReference>
<dbReference type="InterPro" id="IPR037066">
    <property type="entry name" value="Plug_dom_sf"/>
</dbReference>
<accession>A0A4R8M0V0</accession>
<dbReference type="PANTHER" id="PTHR32552">
    <property type="entry name" value="FERRICHROME IRON RECEPTOR-RELATED"/>
    <property type="match status" value="1"/>
</dbReference>
<dbReference type="GO" id="GO:0038023">
    <property type="term" value="F:signaling receptor activity"/>
    <property type="evidence" value="ECO:0007669"/>
    <property type="project" value="InterPro"/>
</dbReference>
<dbReference type="NCBIfam" id="TIGR01783">
    <property type="entry name" value="TonB-siderophor"/>
    <property type="match status" value="1"/>
</dbReference>
<feature type="chain" id="PRO_5020612029" evidence="17">
    <location>
        <begin position="36"/>
        <end position="764"/>
    </location>
</feature>
<keyword evidence="6 14" id="KW-0812">Transmembrane</keyword>
<dbReference type="InterPro" id="IPR039426">
    <property type="entry name" value="TonB-dep_rcpt-like"/>
</dbReference>
<dbReference type="InterPro" id="IPR012910">
    <property type="entry name" value="Plug_dom"/>
</dbReference>
<evidence type="ECO:0000256" key="13">
    <source>
        <dbReference type="ARBA" id="ARBA00023237"/>
    </source>
</evidence>
<keyword evidence="7 17" id="KW-0732">Signal</keyword>
<dbReference type="CDD" id="cd01347">
    <property type="entry name" value="ligand_gated_channel"/>
    <property type="match status" value="1"/>
</dbReference>
<keyword evidence="5" id="KW-0410">Iron transport</keyword>
<sequence>MSIRNARSAARLACACVRDAADVRLAALCMGIAFAQSGWAQSQEQAPSVAPSATPSATSSGATLPDATLPAIHVQGSAPTGYGPLVETDRVNDPRQRAASSKTGTRLEDLPASVQVIPRQLVNEQGGTMLRDAITNASGVNYGGQDSKGYYDHFLIRGLNAQVYEDGFSDGDELSGISHSLNGVERVEVVEGPGSALFGSGPPGGTLNIVHYTPSPDLHYGGSVQAGSFGTVTNTAYITGPTGISGLNYRIDGTFSRTDGFRDLASRDYEVRPELQWQLGKHTIQFSLDLRDIHETPDSYGIIYFHGSPLSTVSRDAKFSTPFATAKQTYVRPTISDQWRVNDILTINNRFSYLHRSLDALTNGDSTSTKISDGEVVGRQLRQQDDSDNSFDYQLEPVWKFATGSVGHTLLTGFEYQHQTIDTERTTADLPNIPDAFNPVPPETSLGQLAFLCDAKHSCDNDNLVANYYSVYATDQIDVTDKLKVRAGVRQDWWDTSLTPNISVPGRFGTNGQPLLAGVTDSRNDAPVSWNIGALYKLLPWMSPYFGISKSHFANFNSENTQNGIGAPESALQYEVGVKFSLLNERLILNTALFDVKRDNVAALQTVNGVESVVFDSQKTRGAEASIDAALTSHWHVIANFTAQDPVITDNPQGIASVGNRPQGAPAYIGNLWSTYDFSIDGIPGFHVGAGVNYVAKTYSDITNVNSIPSYVITNAAFGYEASRWGIDLNVHNLFDRRYYVAANAAGAFVGESLSAVVNVHANF</sequence>
<gene>
    <name evidence="20" type="ORF">BX592_101352</name>
</gene>
<dbReference type="PROSITE" id="PS52016">
    <property type="entry name" value="TONB_DEPENDENT_REC_3"/>
    <property type="match status" value="1"/>
</dbReference>
<protein>
    <submittedName>
        <fullName evidence="20">Iron complex outermembrane receptor protein</fullName>
    </submittedName>
</protein>
<evidence type="ECO:0000256" key="2">
    <source>
        <dbReference type="ARBA" id="ARBA00009810"/>
    </source>
</evidence>
<feature type="signal peptide" evidence="17">
    <location>
        <begin position="1"/>
        <end position="35"/>
    </location>
</feature>
<evidence type="ECO:0000259" key="18">
    <source>
        <dbReference type="Pfam" id="PF00593"/>
    </source>
</evidence>
<evidence type="ECO:0000256" key="4">
    <source>
        <dbReference type="ARBA" id="ARBA00022452"/>
    </source>
</evidence>
<dbReference type="Gene3D" id="2.40.170.20">
    <property type="entry name" value="TonB-dependent receptor, beta-barrel domain"/>
    <property type="match status" value="1"/>
</dbReference>
<keyword evidence="21" id="KW-1185">Reference proteome</keyword>
<evidence type="ECO:0000256" key="3">
    <source>
        <dbReference type="ARBA" id="ARBA00022448"/>
    </source>
</evidence>
<keyword evidence="10 15" id="KW-0798">TonB box</keyword>
<keyword evidence="3 14" id="KW-0813">Transport</keyword>
<dbReference type="GO" id="GO:0009279">
    <property type="term" value="C:cell outer membrane"/>
    <property type="evidence" value="ECO:0007669"/>
    <property type="project" value="UniProtKB-SubCell"/>
</dbReference>
<dbReference type="InterPro" id="IPR000531">
    <property type="entry name" value="Beta-barrel_TonB"/>
</dbReference>
<evidence type="ECO:0000313" key="20">
    <source>
        <dbReference type="EMBL" id="TDY54896.1"/>
    </source>
</evidence>
<comment type="subcellular location">
    <subcellularLocation>
        <location evidence="1 14">Cell outer membrane</location>
        <topology evidence="1 14">Multi-pass membrane protein</topology>
    </subcellularLocation>
</comment>
<evidence type="ECO:0000256" key="8">
    <source>
        <dbReference type="ARBA" id="ARBA00023004"/>
    </source>
</evidence>
<keyword evidence="13 14" id="KW-0998">Cell outer membrane</keyword>
<feature type="domain" description="TonB-dependent receptor plug" evidence="19">
    <location>
        <begin position="107"/>
        <end position="206"/>
    </location>
</feature>
<name>A0A4R8M0V0_9BURK</name>
<comment type="caution">
    <text evidence="20">The sequence shown here is derived from an EMBL/GenBank/DDBJ whole genome shotgun (WGS) entry which is preliminary data.</text>
</comment>
<organism evidence="20 21">
    <name type="scientific">Paraburkholderia rhizosphaerae</name>
    <dbReference type="NCBI Taxonomy" id="480658"/>
    <lineage>
        <taxon>Bacteria</taxon>
        <taxon>Pseudomonadati</taxon>
        <taxon>Pseudomonadota</taxon>
        <taxon>Betaproteobacteria</taxon>
        <taxon>Burkholderiales</taxon>
        <taxon>Burkholderiaceae</taxon>
        <taxon>Paraburkholderia</taxon>
    </lineage>
</organism>
<keyword evidence="8" id="KW-0408">Iron</keyword>
<evidence type="ECO:0000256" key="11">
    <source>
        <dbReference type="ARBA" id="ARBA00023136"/>
    </source>
</evidence>
<dbReference type="Pfam" id="PF07715">
    <property type="entry name" value="Plug"/>
    <property type="match status" value="1"/>
</dbReference>
<evidence type="ECO:0000256" key="14">
    <source>
        <dbReference type="PROSITE-ProRule" id="PRU01360"/>
    </source>
</evidence>
<dbReference type="Pfam" id="PF00593">
    <property type="entry name" value="TonB_dep_Rec_b-barrel"/>
    <property type="match status" value="1"/>
</dbReference>
<dbReference type="AlphaFoldDB" id="A0A4R8M0V0"/>
<feature type="compositionally biased region" description="Basic and acidic residues" evidence="16">
    <location>
        <begin position="87"/>
        <end position="96"/>
    </location>
</feature>
<feature type="compositionally biased region" description="Low complexity" evidence="16">
    <location>
        <begin position="46"/>
        <end position="63"/>
    </location>
</feature>
<feature type="region of interest" description="Disordered" evidence="16">
    <location>
        <begin position="45"/>
        <end position="64"/>
    </location>
</feature>
<evidence type="ECO:0000259" key="19">
    <source>
        <dbReference type="Pfam" id="PF07715"/>
    </source>
</evidence>
<reference evidence="20 21" key="1">
    <citation type="submission" date="2019-03" db="EMBL/GenBank/DDBJ databases">
        <title>Genomic Encyclopedia of Type Strains, Phase III (KMG-III): the genomes of soil and plant-associated and newly described type strains.</title>
        <authorList>
            <person name="Whitman W."/>
        </authorList>
    </citation>
    <scope>NUCLEOTIDE SEQUENCE [LARGE SCALE GENOMIC DNA]</scope>
    <source>
        <strain evidence="20 21">LMG 29544</strain>
    </source>
</reference>
<keyword evidence="11 14" id="KW-0472">Membrane</keyword>
<keyword evidence="9" id="KW-0406">Ion transport</keyword>
<dbReference type="Gene3D" id="2.170.130.10">
    <property type="entry name" value="TonB-dependent receptor, plug domain"/>
    <property type="match status" value="1"/>
</dbReference>
<feature type="region of interest" description="Disordered" evidence="16">
    <location>
        <begin position="76"/>
        <end position="106"/>
    </location>
</feature>
<dbReference type="EMBL" id="SORE01000001">
    <property type="protein sequence ID" value="TDY54896.1"/>
    <property type="molecule type" value="Genomic_DNA"/>
</dbReference>
<dbReference type="PANTHER" id="PTHR32552:SF68">
    <property type="entry name" value="FERRICHROME OUTER MEMBRANE TRANSPORTER_PHAGE RECEPTOR"/>
    <property type="match status" value="1"/>
</dbReference>
<dbReference type="Proteomes" id="UP000295509">
    <property type="component" value="Unassembled WGS sequence"/>
</dbReference>
<dbReference type="RefSeq" id="WP_134189906.1">
    <property type="nucleotide sequence ID" value="NZ_JBHLUW010000027.1"/>
</dbReference>
<keyword evidence="4 14" id="KW-1134">Transmembrane beta strand</keyword>
<evidence type="ECO:0000256" key="17">
    <source>
        <dbReference type="SAM" id="SignalP"/>
    </source>
</evidence>
<dbReference type="GO" id="GO:0015344">
    <property type="term" value="F:siderophore uptake transmembrane transporter activity"/>
    <property type="evidence" value="ECO:0007669"/>
    <property type="project" value="TreeGrafter"/>
</dbReference>
<evidence type="ECO:0000256" key="5">
    <source>
        <dbReference type="ARBA" id="ARBA00022496"/>
    </source>
</evidence>
<evidence type="ECO:0000256" key="15">
    <source>
        <dbReference type="RuleBase" id="RU003357"/>
    </source>
</evidence>
<evidence type="ECO:0000256" key="7">
    <source>
        <dbReference type="ARBA" id="ARBA00022729"/>
    </source>
</evidence>
<evidence type="ECO:0000256" key="12">
    <source>
        <dbReference type="ARBA" id="ARBA00023170"/>
    </source>
</evidence>